<feature type="domain" description="PNPLA" evidence="9">
    <location>
        <begin position="703"/>
        <end position="902"/>
    </location>
</feature>
<accession>A0AAJ0CNT1</accession>
<comment type="caution">
    <text evidence="7">Lacks conserved residue(s) required for the propagation of feature annotation.</text>
</comment>
<dbReference type="SUPFAM" id="SSF52151">
    <property type="entry name" value="FabD/lysophospholipase-like"/>
    <property type="match status" value="1"/>
</dbReference>
<dbReference type="PANTHER" id="PTHR24185:SF1">
    <property type="entry name" value="CALCIUM-INDEPENDENT PHOSPHOLIPASE A2-GAMMA"/>
    <property type="match status" value="1"/>
</dbReference>
<dbReference type="EMBL" id="JASWJB010000100">
    <property type="protein sequence ID" value="KAK2598082.1"/>
    <property type="molecule type" value="Genomic_DNA"/>
</dbReference>
<dbReference type="CDD" id="cd07199">
    <property type="entry name" value="Pat17_PNPLA8_PNPLA9_like"/>
    <property type="match status" value="1"/>
</dbReference>
<keyword evidence="6" id="KW-0443">Lipid metabolism</keyword>
<evidence type="ECO:0000256" key="8">
    <source>
        <dbReference type="SAM" id="MobiDB-lite"/>
    </source>
</evidence>
<name>A0AAJ0CNT1_9HYPO</name>
<proteinExistence type="predicted"/>
<evidence type="ECO:0000313" key="10">
    <source>
        <dbReference type="EMBL" id="KAK2598082.1"/>
    </source>
</evidence>
<evidence type="ECO:0000259" key="9">
    <source>
        <dbReference type="PROSITE" id="PS51635"/>
    </source>
</evidence>
<dbReference type="PANTHER" id="PTHR24185">
    <property type="entry name" value="CALCIUM-INDEPENDENT PHOSPHOLIPASE A2-GAMMA"/>
    <property type="match status" value="1"/>
</dbReference>
<gene>
    <name evidence="10" type="ORF">QQS21_005793</name>
</gene>
<comment type="caution">
    <text evidence="10">The sequence shown here is derived from an EMBL/GenBank/DDBJ whole genome shotgun (WGS) entry which is preliminary data.</text>
</comment>
<evidence type="ECO:0000256" key="7">
    <source>
        <dbReference type="PROSITE-ProRule" id="PRU01161"/>
    </source>
</evidence>
<dbReference type="GO" id="GO:0047499">
    <property type="term" value="F:calcium-independent phospholipase A2 activity"/>
    <property type="evidence" value="ECO:0007669"/>
    <property type="project" value="TreeGrafter"/>
</dbReference>
<dbReference type="InterPro" id="IPR017907">
    <property type="entry name" value="Znf_RING_CS"/>
</dbReference>
<dbReference type="Proteomes" id="UP001251528">
    <property type="component" value="Unassembled WGS sequence"/>
</dbReference>
<dbReference type="Pfam" id="PF01734">
    <property type="entry name" value="Patatin"/>
    <property type="match status" value="1"/>
</dbReference>
<dbReference type="GO" id="GO:0019369">
    <property type="term" value="P:arachidonate metabolic process"/>
    <property type="evidence" value="ECO:0007669"/>
    <property type="project" value="TreeGrafter"/>
</dbReference>
<dbReference type="InterPro" id="IPR016035">
    <property type="entry name" value="Acyl_Trfase/lysoPLipase"/>
</dbReference>
<evidence type="ECO:0000256" key="2">
    <source>
        <dbReference type="ARBA" id="ARBA00022771"/>
    </source>
</evidence>
<dbReference type="GO" id="GO:0046486">
    <property type="term" value="P:glycerolipid metabolic process"/>
    <property type="evidence" value="ECO:0007669"/>
    <property type="project" value="UniProtKB-ARBA"/>
</dbReference>
<keyword evidence="2" id="KW-0863">Zinc-finger</keyword>
<dbReference type="AlphaFoldDB" id="A0AAJ0CNT1"/>
<dbReference type="PROSITE" id="PS51635">
    <property type="entry name" value="PNPLA"/>
    <property type="match status" value="1"/>
</dbReference>
<reference evidence="10" key="1">
    <citation type="submission" date="2023-06" db="EMBL/GenBank/DDBJ databases">
        <title>Conoideocrella luteorostrata (Hypocreales: Clavicipitaceae), a potential biocontrol fungus for elongate hemlock scale in United States Christmas tree production areas.</title>
        <authorList>
            <person name="Barrett H."/>
            <person name="Lovett B."/>
            <person name="Macias A.M."/>
            <person name="Stajich J.E."/>
            <person name="Kasson M.T."/>
        </authorList>
    </citation>
    <scope>NUCLEOTIDE SEQUENCE</scope>
    <source>
        <strain evidence="10">ARSEF 14590</strain>
    </source>
</reference>
<keyword evidence="11" id="KW-1185">Reference proteome</keyword>
<evidence type="ECO:0000256" key="5">
    <source>
        <dbReference type="ARBA" id="ARBA00022963"/>
    </source>
</evidence>
<dbReference type="Gene3D" id="3.40.1090.10">
    <property type="entry name" value="Cytosolic phospholipase A2 catalytic domain"/>
    <property type="match status" value="1"/>
</dbReference>
<protein>
    <recommendedName>
        <fullName evidence="9">PNPLA domain-containing protein</fullName>
    </recommendedName>
</protein>
<dbReference type="GO" id="GO:0016020">
    <property type="term" value="C:membrane"/>
    <property type="evidence" value="ECO:0007669"/>
    <property type="project" value="TreeGrafter"/>
</dbReference>
<dbReference type="GO" id="GO:0008270">
    <property type="term" value="F:zinc ion binding"/>
    <property type="evidence" value="ECO:0007669"/>
    <property type="project" value="UniProtKB-KW"/>
</dbReference>
<feature type="compositionally biased region" description="Low complexity" evidence="8">
    <location>
        <begin position="11"/>
        <end position="28"/>
    </location>
</feature>
<evidence type="ECO:0000313" key="11">
    <source>
        <dbReference type="Proteomes" id="UP001251528"/>
    </source>
</evidence>
<feature type="compositionally biased region" description="Polar residues" evidence="8">
    <location>
        <begin position="31"/>
        <end position="66"/>
    </location>
</feature>
<keyword evidence="4" id="KW-0862">Zinc</keyword>
<dbReference type="InterPro" id="IPR002641">
    <property type="entry name" value="PNPLA_dom"/>
</dbReference>
<keyword evidence="3" id="KW-0378">Hydrolase</keyword>
<dbReference type="GO" id="GO:0016042">
    <property type="term" value="P:lipid catabolic process"/>
    <property type="evidence" value="ECO:0007669"/>
    <property type="project" value="UniProtKB-KW"/>
</dbReference>
<evidence type="ECO:0000256" key="1">
    <source>
        <dbReference type="ARBA" id="ARBA00022723"/>
    </source>
</evidence>
<evidence type="ECO:0000256" key="6">
    <source>
        <dbReference type="ARBA" id="ARBA00023098"/>
    </source>
</evidence>
<feature type="region of interest" description="Disordered" evidence="8">
    <location>
        <begin position="1"/>
        <end position="96"/>
    </location>
</feature>
<keyword evidence="1" id="KW-0479">Metal-binding</keyword>
<evidence type="ECO:0000256" key="3">
    <source>
        <dbReference type="ARBA" id="ARBA00022801"/>
    </source>
</evidence>
<evidence type="ECO:0000256" key="4">
    <source>
        <dbReference type="ARBA" id="ARBA00022833"/>
    </source>
</evidence>
<dbReference type="PROSITE" id="PS00518">
    <property type="entry name" value="ZF_RING_1"/>
    <property type="match status" value="1"/>
</dbReference>
<keyword evidence="5" id="KW-0442">Lipid degradation</keyword>
<sequence>MAFNAGEGEFADANSSAASSGWADDSIAYSDVNSGTGYLESSSSPSYRNLQAETSANWSGKSQASTGPARPNEPTTVLAPVPADPHPTVGSSQLIFPPAPLTTRLCQSQNSVQARAAAPAKEADVEEQHSLYFDNIFSGNTSESRQELHSKDAKSLWFGVRNPEGKGKDKSGESGGLILEEQGRFNQIVDEHCQMHDISTSECYPRVVSFIGDTGAGKSSLIRLLIEQAWKFQDAEATSLFNVPVIGAPSATEPTSVHIGNARQMRSVLENVLKWAHTSHSAAVNRFILPHIIVVVNQCDVRWGKEWNPEKTTENILKGYNTLEQDEDSYFTTAAQRFREFGIEIDCLEDLLQQSYSSIRFIRIPNSTKGLPLAGQLRVLHGMIENCTRESQDQKATKGMKLDSSSLDHFFRLAFNHYSTDLITPFNFLEALFATQPLPDSLSGRILYSMKQTFATLDRSQDGRTPSAVASEFATMLIPYICSSIALDADRSYSIRAKSLVSIYKGTLNKTSQTCTNSYESHVEKALEIFKERSVECSFRHKNGVQCVNSSIAHSQISRHQDKDGNIIGLGKFESDICDEITTLWQSKMEPSLEELDKHLKADARVSLWAIHENNLKILFGRFTELPPDQLSVCFWCIRNDATESLPCGHGICDACITAKGTPHATDSRVFDVPSCALHPERSSFQPSASFLILPKDVGRRILTIDGGAVRGLVSLKILADIERRLGGDISVAALFDLIGGTGSGGLAALALGLRGWKVKDVLEKAFHWIYNQNVFSLKFFLVRAFSQDRYEEKGLKGIIHEIFGAMSESRLLGSMCSRVFVTVGRKDLSAKSIISTYPRGRYKGQSAVWEETDNFKVWEAARLTTASPGYFPSLEHKNEQNGCSFYNNGSMSGKELTARAIFEAGRIWPITKDKKLDILLSIGSGLSRSGWISWSPDGYLVRNVNSEAERAYSKQARYFRLDPVVDGSLPSLDDFEAISSDGRLEKVAAEYLEDEMTKTSLDDAIMTLLATSFYFHQTEQVNENDAVTLKGSIKCRYENGSDTTKNIAKAVQRLQKPRIEWSDQQPHWIYLDEALSRMQEEGILELPNIALKFNALDEPRWPVQVQLAAHGVKPKSISGFPKTIDDLV</sequence>
<organism evidence="10 11">
    <name type="scientific">Conoideocrella luteorostrata</name>
    <dbReference type="NCBI Taxonomy" id="1105319"/>
    <lineage>
        <taxon>Eukaryota</taxon>
        <taxon>Fungi</taxon>
        <taxon>Dikarya</taxon>
        <taxon>Ascomycota</taxon>
        <taxon>Pezizomycotina</taxon>
        <taxon>Sordariomycetes</taxon>
        <taxon>Hypocreomycetidae</taxon>
        <taxon>Hypocreales</taxon>
        <taxon>Clavicipitaceae</taxon>
        <taxon>Conoideocrella</taxon>
    </lineage>
</organism>